<evidence type="ECO:0000256" key="2">
    <source>
        <dbReference type="ARBA" id="ARBA00008806"/>
    </source>
</evidence>
<evidence type="ECO:0000256" key="6">
    <source>
        <dbReference type="ARBA" id="ARBA00023136"/>
    </source>
</evidence>
<comment type="subcellular location">
    <subcellularLocation>
        <location evidence="1">Cell membrane</location>
        <topology evidence="1">Multi-pass membrane protein</topology>
    </subcellularLocation>
</comment>
<comment type="similarity">
    <text evidence="2">Belongs to the VirD4/TraG family.</text>
</comment>
<evidence type="ECO:0000313" key="8">
    <source>
        <dbReference type="Proteomes" id="UP001558474"/>
    </source>
</evidence>
<reference evidence="7 8" key="1">
    <citation type="submission" date="2024-04" db="EMBL/GenBank/DDBJ databases">
        <title>Genomic Markers of Mycobacteria.</title>
        <authorList>
            <person name="Soliman M.S."/>
            <person name="Elkholy A."/>
            <person name="Soliman N.S."/>
            <person name="Abbas A."/>
            <person name="Khayrat S."/>
            <person name="Shawky S."/>
        </authorList>
    </citation>
    <scope>NUCLEOTIDE SEQUENCE [LARGE SCALE GENOMIC DNA]</scope>
    <source>
        <strain evidence="7 8">Egy-CU-AM5</strain>
    </source>
</reference>
<dbReference type="Pfam" id="PF02534">
    <property type="entry name" value="T4SS-DNA_transf"/>
    <property type="match status" value="1"/>
</dbReference>
<dbReference type="EMBL" id="JBDLOU010000062">
    <property type="protein sequence ID" value="MEX3741269.1"/>
    <property type="molecule type" value="Genomic_DNA"/>
</dbReference>
<evidence type="ECO:0000256" key="4">
    <source>
        <dbReference type="ARBA" id="ARBA00022692"/>
    </source>
</evidence>
<dbReference type="RefSeq" id="WP_368573901.1">
    <property type="nucleotide sequence ID" value="NZ_JBDLOU010000062.1"/>
</dbReference>
<sequence length="490" mass="53317">MYKKPATPYCGFLTKKVDGVKRLYVPRSAAHVLISAPTETGKTRRLLAPAAALWGGPAVIVSSKDDLMQLVMELRFGPVGLIDMRPVTAPVYPEGVRAFTYDPTVSIKTPMEAQTVAENIMQMATVGLGSGADQVSDGGIWESQAAGPLAAFLYAASPAVSRDGVGLGMNWVLRAVDNIDPEKRNEPGWAQAAARCHRYETLALSMMRTLEMEPRQRDSIAITMRKAITPWLRTSLAAASALNDNEQPTLFTPDSFDSEFLDDPHATLFILAPADGTVAGAAVTLLESLVRRWRDKTASREQMHRLLMVVDELPNTAPIPSLRRIVGEGRGLGINLMAAVQASCQLDTVYGEAYAKELRAIFPATVIMYGAHEIELLQAGEDWSLFTNRRPESFSQADGHKGLNSELGPGLRWQELLPSSPETARLLIRGTVGKTVEIPDFSVFKKRYDAAAKARLQLSSQRHQTLVAGAGPGAAGRAPSFRARLRSLRQ</sequence>
<dbReference type="InterPro" id="IPR003688">
    <property type="entry name" value="TraG/VirD4"/>
</dbReference>
<keyword evidence="3" id="KW-1003">Cell membrane</keyword>
<proteinExistence type="inferred from homology"/>
<dbReference type="InterPro" id="IPR027417">
    <property type="entry name" value="P-loop_NTPase"/>
</dbReference>
<dbReference type="PANTHER" id="PTHR37937:SF1">
    <property type="entry name" value="CONJUGATIVE TRANSFER: DNA TRANSPORT"/>
    <property type="match status" value="1"/>
</dbReference>
<keyword evidence="6" id="KW-0472">Membrane</keyword>
<evidence type="ECO:0000256" key="1">
    <source>
        <dbReference type="ARBA" id="ARBA00004651"/>
    </source>
</evidence>
<dbReference type="SUPFAM" id="SSF52540">
    <property type="entry name" value="P-loop containing nucleoside triphosphate hydrolases"/>
    <property type="match status" value="1"/>
</dbReference>
<dbReference type="Gene3D" id="3.40.50.300">
    <property type="entry name" value="P-loop containing nucleotide triphosphate hydrolases"/>
    <property type="match status" value="1"/>
</dbReference>
<gene>
    <name evidence="7" type="ORF">ABFW12_23865</name>
</gene>
<evidence type="ECO:0000313" key="7">
    <source>
        <dbReference type="EMBL" id="MEX3741269.1"/>
    </source>
</evidence>
<keyword evidence="4" id="KW-0812">Transmembrane</keyword>
<evidence type="ECO:0000256" key="5">
    <source>
        <dbReference type="ARBA" id="ARBA00022989"/>
    </source>
</evidence>
<dbReference type="InterPro" id="IPR051539">
    <property type="entry name" value="T4SS-coupling_protein"/>
</dbReference>
<dbReference type="PANTHER" id="PTHR37937">
    <property type="entry name" value="CONJUGATIVE TRANSFER: DNA TRANSPORT"/>
    <property type="match status" value="1"/>
</dbReference>
<name>A0ABV3VJ80_9MYCO</name>
<accession>A0ABV3VJ80</accession>
<organism evidence="7 8">
    <name type="scientific">Mycolicibacterium porcinum</name>
    <dbReference type="NCBI Taxonomy" id="39693"/>
    <lineage>
        <taxon>Bacteria</taxon>
        <taxon>Bacillati</taxon>
        <taxon>Actinomycetota</taxon>
        <taxon>Actinomycetes</taxon>
        <taxon>Mycobacteriales</taxon>
        <taxon>Mycobacteriaceae</taxon>
        <taxon>Mycolicibacterium</taxon>
    </lineage>
</organism>
<keyword evidence="8" id="KW-1185">Reference proteome</keyword>
<comment type="caution">
    <text evidence="7">The sequence shown here is derived from an EMBL/GenBank/DDBJ whole genome shotgun (WGS) entry which is preliminary data.</text>
</comment>
<evidence type="ECO:0000256" key="3">
    <source>
        <dbReference type="ARBA" id="ARBA00022475"/>
    </source>
</evidence>
<dbReference type="Proteomes" id="UP001558474">
    <property type="component" value="Unassembled WGS sequence"/>
</dbReference>
<protein>
    <submittedName>
        <fullName evidence="7">Type IV secretory system conjugative DNA transfer family protein</fullName>
    </submittedName>
</protein>
<keyword evidence="5" id="KW-1133">Transmembrane helix</keyword>
<dbReference type="CDD" id="cd01127">
    <property type="entry name" value="TrwB_TraG_TraD_VirD4"/>
    <property type="match status" value="1"/>
</dbReference>